<dbReference type="InterPro" id="IPR036388">
    <property type="entry name" value="WH-like_DNA-bd_sf"/>
</dbReference>
<reference evidence="2 3" key="1">
    <citation type="submission" date="2011-08" db="EMBL/GenBank/DDBJ databases">
        <authorList>
            <person name="Lin Y."/>
            <person name="Hao X."/>
            <person name="Johnstone L."/>
            <person name="Miller S.J."/>
            <person name="Wei G."/>
            <person name="Rensing C."/>
        </authorList>
    </citation>
    <scope>NUCLEOTIDE SEQUENCE [LARGE SCALE GENOMIC DNA]</scope>
    <source>
        <strain evidence="2 3">K42</strain>
    </source>
</reference>
<dbReference type="CDD" id="cd06170">
    <property type="entry name" value="LuxR_C_like"/>
    <property type="match status" value="1"/>
</dbReference>
<dbReference type="Pfam" id="PF00196">
    <property type="entry name" value="GerE"/>
    <property type="match status" value="1"/>
</dbReference>
<name>G2G4N9_9ACTN</name>
<dbReference type="SUPFAM" id="SSF52540">
    <property type="entry name" value="P-loop containing nucleoside triphosphate hydrolases"/>
    <property type="match status" value="1"/>
</dbReference>
<dbReference type="GO" id="GO:0006355">
    <property type="term" value="P:regulation of DNA-templated transcription"/>
    <property type="evidence" value="ECO:0007669"/>
    <property type="project" value="InterPro"/>
</dbReference>
<dbReference type="AlphaFoldDB" id="G2G4N9"/>
<dbReference type="InterPro" id="IPR027417">
    <property type="entry name" value="P-loop_NTPase"/>
</dbReference>
<dbReference type="PANTHER" id="PTHR35894:SF1">
    <property type="entry name" value="PHOSPHORIBULOKINASE _ URIDINE KINASE FAMILY"/>
    <property type="match status" value="1"/>
</dbReference>
<dbReference type="PROSITE" id="PS00622">
    <property type="entry name" value="HTH_LUXR_1"/>
    <property type="match status" value="1"/>
</dbReference>
<dbReference type="GO" id="GO:0003677">
    <property type="term" value="F:DNA binding"/>
    <property type="evidence" value="ECO:0007669"/>
    <property type="project" value="InterPro"/>
</dbReference>
<sequence length="965" mass="102930">MQQSHGTVIGRNDDVREVADALCATGDAARVLLITAEAGMGKTAVVEQARRAAIQDGAVVLRLGWKDEDADDTPDEIVIDSGCGLFVEDPGGCLPPLTTARRVRLRAAAREGQVTGLSAFSEALTETSRQTPFALIVDGVERMPRSSVEALVLLLRVCRPRGVPVVLAGRPQPAADPGRARLTAAADRILRLPPLHAADVATLVRVNIARRFGRPAEPALADAVSRALGTLTGNPRAVLSVLHTLDERDLLELDGQLCLTLAEKHLRLTAGLAERLVFGEPHAPAGFEIVRAAIVAAHGLDHAEVRVDDVSRLTPAADAQHIERTLDRLVADRILAIDQQGRLSFAVPALAAALRTLPGRSGVRDLHARLVTPVVDRLGAEAAGGGYPGLADHVAAAGPHLDDALAVPLLLAAAREDARINWRRPARAYAAALRRLAPQDGRTRGVLTEASSLGLRYGDTGGLLALGEPLLACLDLRHSGTTEDTTEDAEDAAEDAAEDVTEDVTEDATGTPADLQAVAGAWVWAAVHEHRSPYADDTDPRYREALERLPTATGLAALGGLYGIGPVTLRPALTANPAPDTGPRPGSAPLPSPAELHLMTAAVGSDTELRRALQGLPPGTIDEGALDSLRNAAAYADLAGALTAVLGDRYTAAPESVAAQYRGMMRDYLAGDWDAALVGARRIEVRSRTHGAAGVPHLARALAAEIHCTRGDFARAQAWLALIPDTLTHPLAARARLAVRYWSGEKEALEGAWHDVRQARKSGLLAGVERVLLRILSLAALADMTQTVQRALEELETLHEEAASPMTREVLLIARGVAHHDVDGALTADRMLTSRGDVYLSVISSLCLAYLTDDPRAWLTEAMRKAHNLALGRPFRTIVNRIAQLRDIPVPRLRQPDDKLTELDIRLARMVSDGATNRQIAAELACSPKTVEQRLTRLFQRTGCRSRTELTAAWLNGTLTRPTPG</sequence>
<dbReference type="EMBL" id="AGBF01000003">
    <property type="protein sequence ID" value="EGX61512.1"/>
    <property type="molecule type" value="Genomic_DNA"/>
</dbReference>
<dbReference type="PANTHER" id="PTHR35894">
    <property type="entry name" value="GENERAL SECRETION PATHWAY PROTEIN A-RELATED"/>
    <property type="match status" value="1"/>
</dbReference>
<protein>
    <submittedName>
        <fullName evidence="2">LuxR family transcriptional regulator</fullName>
    </submittedName>
</protein>
<dbReference type="Pfam" id="PF13191">
    <property type="entry name" value="AAA_16"/>
    <property type="match status" value="1"/>
</dbReference>
<evidence type="ECO:0000313" key="2">
    <source>
        <dbReference type="EMBL" id="EGX61512.1"/>
    </source>
</evidence>
<dbReference type="PATRIC" id="fig|700597.3.peg.425"/>
<dbReference type="RefSeq" id="WP_007491070.1">
    <property type="nucleotide sequence ID" value="NZ_AGBF01000003.1"/>
</dbReference>
<dbReference type="PROSITE" id="PS50043">
    <property type="entry name" value="HTH_LUXR_2"/>
    <property type="match status" value="1"/>
</dbReference>
<dbReference type="InterPro" id="IPR000792">
    <property type="entry name" value="Tscrpt_reg_LuxR_C"/>
</dbReference>
<organism evidence="2 3">
    <name type="scientific">Streptomyces zinciresistens K42</name>
    <dbReference type="NCBI Taxonomy" id="700597"/>
    <lineage>
        <taxon>Bacteria</taxon>
        <taxon>Bacillati</taxon>
        <taxon>Actinomycetota</taxon>
        <taxon>Actinomycetes</taxon>
        <taxon>Kitasatosporales</taxon>
        <taxon>Streptomycetaceae</taxon>
        <taxon>Streptomyces</taxon>
    </lineage>
</organism>
<gene>
    <name evidence="2" type="ORF">SZN_02212</name>
</gene>
<proteinExistence type="predicted"/>
<dbReference type="Proteomes" id="UP000004217">
    <property type="component" value="Unassembled WGS sequence"/>
</dbReference>
<dbReference type="SMART" id="SM00421">
    <property type="entry name" value="HTH_LUXR"/>
    <property type="match status" value="1"/>
</dbReference>
<dbReference type="SUPFAM" id="SSF46894">
    <property type="entry name" value="C-terminal effector domain of the bipartite response regulators"/>
    <property type="match status" value="1"/>
</dbReference>
<evidence type="ECO:0000313" key="3">
    <source>
        <dbReference type="Proteomes" id="UP000004217"/>
    </source>
</evidence>
<dbReference type="Gene3D" id="1.10.10.10">
    <property type="entry name" value="Winged helix-like DNA-binding domain superfamily/Winged helix DNA-binding domain"/>
    <property type="match status" value="1"/>
</dbReference>
<comment type="caution">
    <text evidence="2">The sequence shown here is derived from an EMBL/GenBank/DDBJ whole genome shotgun (WGS) entry which is preliminary data.</text>
</comment>
<accession>G2G4N9</accession>
<dbReference type="InterPro" id="IPR016032">
    <property type="entry name" value="Sig_transdc_resp-reg_C-effctor"/>
</dbReference>
<dbReference type="InterPro" id="IPR052026">
    <property type="entry name" value="ExeA_AAA_ATPase_DNA-bind"/>
</dbReference>
<dbReference type="InterPro" id="IPR041664">
    <property type="entry name" value="AAA_16"/>
</dbReference>
<evidence type="ECO:0000259" key="1">
    <source>
        <dbReference type="PROSITE" id="PS50043"/>
    </source>
</evidence>
<keyword evidence="3" id="KW-1185">Reference proteome</keyword>
<feature type="domain" description="HTH luxR-type" evidence="1">
    <location>
        <begin position="893"/>
        <end position="957"/>
    </location>
</feature>